<keyword evidence="9" id="KW-1185">Reference proteome</keyword>
<evidence type="ECO:0000256" key="4">
    <source>
        <dbReference type="ARBA" id="ARBA00023136"/>
    </source>
</evidence>
<dbReference type="EMBL" id="JBBAYM010000015">
    <property type="protein sequence ID" value="MEI5612162.1"/>
    <property type="molecule type" value="Genomic_DNA"/>
</dbReference>
<evidence type="ECO:0000256" key="3">
    <source>
        <dbReference type="ARBA" id="ARBA00022989"/>
    </source>
</evidence>
<dbReference type="PROSITE" id="PS50929">
    <property type="entry name" value="ABC_TM1F"/>
    <property type="match status" value="1"/>
</dbReference>
<dbReference type="InterPro" id="IPR017871">
    <property type="entry name" value="ABC_transporter-like_CS"/>
</dbReference>
<dbReference type="PROSITE" id="PS50893">
    <property type="entry name" value="ABC_TRANSPORTER_2"/>
    <property type="match status" value="1"/>
</dbReference>
<dbReference type="Gene3D" id="1.20.1560.10">
    <property type="entry name" value="ABC transporter type 1, transmembrane domain"/>
    <property type="match status" value="1"/>
</dbReference>
<dbReference type="InterPro" id="IPR039421">
    <property type="entry name" value="Type_1_exporter"/>
</dbReference>
<dbReference type="SUPFAM" id="SSF90123">
    <property type="entry name" value="ABC transporter transmembrane region"/>
    <property type="match status" value="1"/>
</dbReference>
<name>A0ABU8GG56_9ACTN</name>
<keyword evidence="8" id="KW-0067">ATP-binding</keyword>
<feature type="domain" description="ABC transporter" evidence="6">
    <location>
        <begin position="332"/>
        <end position="570"/>
    </location>
</feature>
<dbReference type="Pfam" id="PF00005">
    <property type="entry name" value="ABC_tran"/>
    <property type="match status" value="1"/>
</dbReference>
<accession>A0ABU8GG56</accession>
<dbReference type="PANTHER" id="PTHR43394:SF1">
    <property type="entry name" value="ATP-BINDING CASSETTE SUB-FAMILY B MEMBER 10, MITOCHONDRIAL"/>
    <property type="match status" value="1"/>
</dbReference>
<comment type="caution">
    <text evidence="8">The sequence shown here is derived from an EMBL/GenBank/DDBJ whole genome shotgun (WGS) entry which is preliminary data.</text>
</comment>
<gene>
    <name evidence="8" type="ORF">WB403_23650</name>
</gene>
<keyword evidence="3 5" id="KW-1133">Transmembrane helix</keyword>
<sequence length="570" mass="58175">MRKADPPGRNVLWRAVGGQRRDVVLGAVLGMGHQTGEALVPVLIGLAIERGVVDGDASGLLLWLGVLAVLYVGLSFSFRFSARAGERAAVTAAHHLRAELVGRVLAPEGGAEEGRLPGELTNIATEDAKRVGAVAMALIVAVAATAGLVVSAVALLRVSVVLGLLVLLGTPLLLWLGHLLSKPLERRSETEQERAAQASGVAADLVAGLRVLKGIGAERAAVDRYRRVSQNSLAATLRAARAEAWQNGVVTILTGALIAVVALVGGHLAARGDIGLGELVSSVGLALFIVGPLGEFAWVNAELAQGRASAARIAEVLAAPGDVSDTPSANGLTTDAVEGRLTLRALTHGTLRGLDLDIAPGETVGVATTDPADATALLRCLGRRADPDEGAVELDGTALTALALADVRAAILVAEHDADLFEGTVLENVTAAAGGSVAPAGVTAAMAASGTDEVARALPDGVDTPVTARGRSLSGGQRQRVALARALAADAPVLVVHEPATAVDAVTESRIAAGIRDVRGGRTTLLVTNSPALLAVTDRAVLLHDGRVTATGDHERLVHECADYRTAVLT</sequence>
<evidence type="ECO:0000256" key="5">
    <source>
        <dbReference type="SAM" id="Phobius"/>
    </source>
</evidence>
<reference evidence="8 9" key="1">
    <citation type="submission" date="2024-03" db="EMBL/GenBank/DDBJ databases">
        <title>First Report of Pectobacterium brasiliscabiei causing potato scab in china.</title>
        <authorList>
            <person name="Handique U."/>
        </authorList>
    </citation>
    <scope>NUCLEOTIDE SEQUENCE [LARGE SCALE GENOMIC DNA]</scope>
    <source>
        <strain evidence="8 9">ZRIMU1503</strain>
    </source>
</reference>
<dbReference type="CDD" id="cd07346">
    <property type="entry name" value="ABC_6TM_exporters"/>
    <property type="match status" value="1"/>
</dbReference>
<keyword evidence="8" id="KW-0547">Nucleotide-binding</keyword>
<comment type="subcellular location">
    <subcellularLocation>
        <location evidence="1">Cell membrane</location>
        <topology evidence="1">Multi-pass membrane protein</topology>
    </subcellularLocation>
</comment>
<protein>
    <submittedName>
        <fullName evidence="8">ABC transporter ATP-binding protein</fullName>
    </submittedName>
</protein>
<dbReference type="PROSITE" id="PS00211">
    <property type="entry name" value="ABC_TRANSPORTER_1"/>
    <property type="match status" value="1"/>
</dbReference>
<dbReference type="InterPro" id="IPR003439">
    <property type="entry name" value="ABC_transporter-like_ATP-bd"/>
</dbReference>
<proteinExistence type="predicted"/>
<dbReference type="GO" id="GO:0005524">
    <property type="term" value="F:ATP binding"/>
    <property type="evidence" value="ECO:0007669"/>
    <property type="project" value="UniProtKB-KW"/>
</dbReference>
<dbReference type="Gene3D" id="3.40.50.300">
    <property type="entry name" value="P-loop containing nucleotide triphosphate hydrolases"/>
    <property type="match status" value="1"/>
</dbReference>
<feature type="transmembrane region" description="Helical" evidence="5">
    <location>
        <begin position="160"/>
        <end position="180"/>
    </location>
</feature>
<feature type="transmembrane region" description="Helical" evidence="5">
    <location>
        <begin position="60"/>
        <end position="78"/>
    </location>
</feature>
<feature type="transmembrane region" description="Helical" evidence="5">
    <location>
        <begin position="23"/>
        <end position="48"/>
    </location>
</feature>
<evidence type="ECO:0000259" key="7">
    <source>
        <dbReference type="PROSITE" id="PS50929"/>
    </source>
</evidence>
<organism evidence="8 9">
    <name type="scientific">Streptomyces brasiliscabiei</name>
    <dbReference type="NCBI Taxonomy" id="2736302"/>
    <lineage>
        <taxon>Bacteria</taxon>
        <taxon>Bacillati</taxon>
        <taxon>Actinomycetota</taxon>
        <taxon>Actinomycetes</taxon>
        <taxon>Kitasatosporales</taxon>
        <taxon>Streptomycetaceae</taxon>
        <taxon>Streptomyces</taxon>
    </lineage>
</organism>
<feature type="transmembrane region" description="Helical" evidence="5">
    <location>
        <begin position="248"/>
        <end position="270"/>
    </location>
</feature>
<dbReference type="InterPro" id="IPR036640">
    <property type="entry name" value="ABC1_TM_sf"/>
</dbReference>
<dbReference type="Proteomes" id="UP001365781">
    <property type="component" value="Unassembled WGS sequence"/>
</dbReference>
<dbReference type="InterPro" id="IPR027417">
    <property type="entry name" value="P-loop_NTPase"/>
</dbReference>
<evidence type="ECO:0000256" key="2">
    <source>
        <dbReference type="ARBA" id="ARBA00022692"/>
    </source>
</evidence>
<keyword evidence="2 5" id="KW-0812">Transmembrane</keyword>
<dbReference type="InterPro" id="IPR011527">
    <property type="entry name" value="ABC1_TM_dom"/>
</dbReference>
<feature type="domain" description="ABC transmembrane type-1" evidence="7">
    <location>
        <begin position="24"/>
        <end position="305"/>
    </location>
</feature>
<feature type="transmembrane region" description="Helical" evidence="5">
    <location>
        <begin position="131"/>
        <end position="154"/>
    </location>
</feature>
<evidence type="ECO:0000256" key="1">
    <source>
        <dbReference type="ARBA" id="ARBA00004651"/>
    </source>
</evidence>
<evidence type="ECO:0000313" key="9">
    <source>
        <dbReference type="Proteomes" id="UP001365781"/>
    </source>
</evidence>
<dbReference type="RefSeq" id="WP_336540417.1">
    <property type="nucleotide sequence ID" value="NZ_JBBAYL010000007.1"/>
</dbReference>
<dbReference type="SUPFAM" id="SSF52540">
    <property type="entry name" value="P-loop containing nucleoside triphosphate hydrolases"/>
    <property type="match status" value="1"/>
</dbReference>
<keyword evidence="4 5" id="KW-0472">Membrane</keyword>
<dbReference type="PANTHER" id="PTHR43394">
    <property type="entry name" value="ATP-DEPENDENT PERMEASE MDL1, MITOCHONDRIAL"/>
    <property type="match status" value="1"/>
</dbReference>
<evidence type="ECO:0000259" key="6">
    <source>
        <dbReference type="PROSITE" id="PS50893"/>
    </source>
</evidence>
<evidence type="ECO:0000313" key="8">
    <source>
        <dbReference type="EMBL" id="MEI5612162.1"/>
    </source>
</evidence>
<dbReference type="Pfam" id="PF00664">
    <property type="entry name" value="ABC_membrane"/>
    <property type="match status" value="1"/>
</dbReference>